<protein>
    <submittedName>
        <fullName evidence="2">Paraquat-inducible protein A</fullName>
    </submittedName>
</protein>
<organism evidence="2 3">
    <name type="scientific">Plasticicumulans acidivorans</name>
    <dbReference type="NCBI Taxonomy" id="886464"/>
    <lineage>
        <taxon>Bacteria</taxon>
        <taxon>Pseudomonadati</taxon>
        <taxon>Pseudomonadota</taxon>
        <taxon>Gammaproteobacteria</taxon>
        <taxon>Candidatus Competibacteraceae</taxon>
        <taxon>Plasticicumulans</taxon>
    </lineage>
</organism>
<dbReference type="EMBL" id="QGTJ01000005">
    <property type="protein sequence ID" value="PWV61603.1"/>
    <property type="molecule type" value="Genomic_DNA"/>
</dbReference>
<dbReference type="InterPro" id="IPR007498">
    <property type="entry name" value="PqiA-like"/>
</dbReference>
<reference evidence="2 3" key="1">
    <citation type="submission" date="2018-05" db="EMBL/GenBank/DDBJ databases">
        <title>Genomic Encyclopedia of Type Strains, Phase IV (KMG-IV): sequencing the most valuable type-strain genomes for metagenomic binning, comparative biology and taxonomic classification.</title>
        <authorList>
            <person name="Goeker M."/>
        </authorList>
    </citation>
    <scope>NUCLEOTIDE SEQUENCE [LARGE SCALE GENOMIC DNA]</scope>
    <source>
        <strain evidence="2 3">DSM 23606</strain>
    </source>
</reference>
<gene>
    <name evidence="2" type="ORF">C7443_10531</name>
</gene>
<comment type="caution">
    <text evidence="2">The sequence shown here is derived from an EMBL/GenBank/DDBJ whole genome shotgun (WGS) entry which is preliminary data.</text>
</comment>
<evidence type="ECO:0000313" key="2">
    <source>
        <dbReference type="EMBL" id="PWV61603.1"/>
    </source>
</evidence>
<dbReference type="RefSeq" id="WP_110018396.1">
    <property type="nucleotide sequence ID" value="NZ_QGTJ01000005.1"/>
</dbReference>
<keyword evidence="1" id="KW-1133">Transmembrane helix</keyword>
<sequence length="211" mass="22614">MARDSVHPASSLDHLVACHDCDALHHVRPLGRHEKALCARCGALLYTGAAGSERALALSLASLICLLLANAFPLLDMRLQGQEQISTIFAGSRELWRLGYQPLALLVLAMSIVLPLVRLGAQLWLLAPLHFGRRARGAALAFRITEALAPWAMTEVYLLGVMVAFVKLADLASIAPGPALYAFVAHIACGTAAAAALDAHMLWQRLEAARP</sequence>
<keyword evidence="3" id="KW-1185">Reference proteome</keyword>
<accession>A0A317MUG3</accession>
<feature type="transmembrane region" description="Helical" evidence="1">
    <location>
        <begin position="55"/>
        <end position="75"/>
    </location>
</feature>
<dbReference type="OrthoDB" id="5291921at2"/>
<feature type="transmembrane region" description="Helical" evidence="1">
    <location>
        <begin position="180"/>
        <end position="203"/>
    </location>
</feature>
<dbReference type="Proteomes" id="UP000246569">
    <property type="component" value="Unassembled WGS sequence"/>
</dbReference>
<evidence type="ECO:0000313" key="3">
    <source>
        <dbReference type="Proteomes" id="UP000246569"/>
    </source>
</evidence>
<proteinExistence type="predicted"/>
<name>A0A317MUG3_9GAMM</name>
<dbReference type="AlphaFoldDB" id="A0A317MUG3"/>
<feature type="transmembrane region" description="Helical" evidence="1">
    <location>
        <begin position="148"/>
        <end position="168"/>
    </location>
</feature>
<evidence type="ECO:0000256" key="1">
    <source>
        <dbReference type="SAM" id="Phobius"/>
    </source>
</evidence>
<feature type="transmembrane region" description="Helical" evidence="1">
    <location>
        <begin position="103"/>
        <end position="127"/>
    </location>
</feature>
<keyword evidence="1" id="KW-0472">Membrane</keyword>
<dbReference type="Pfam" id="PF04403">
    <property type="entry name" value="PqiA"/>
    <property type="match status" value="1"/>
</dbReference>
<keyword evidence="1" id="KW-0812">Transmembrane</keyword>